<evidence type="ECO:0000256" key="1">
    <source>
        <dbReference type="ARBA" id="ARBA00023319"/>
    </source>
</evidence>
<feature type="domain" description="Ig-like" evidence="4">
    <location>
        <begin position="20"/>
        <end position="124"/>
    </location>
</feature>
<dbReference type="PROSITE" id="PS50835">
    <property type="entry name" value="IG_LIKE"/>
    <property type="match status" value="1"/>
</dbReference>
<keyword evidence="3" id="KW-0732">Signal</keyword>
<dbReference type="EMBL" id="JAFDVH010000010">
    <property type="protein sequence ID" value="KAG7469260.1"/>
    <property type="molecule type" value="Genomic_DNA"/>
</dbReference>
<evidence type="ECO:0000256" key="2">
    <source>
        <dbReference type="SAM" id="Phobius"/>
    </source>
</evidence>
<dbReference type="PANTHER" id="PTHR14334:SF1">
    <property type="entry name" value="B-CELL ANTIGEN RECEPTOR COMPLEX-ASSOCIATED PROTEIN ALPHA CHAIN"/>
    <property type="match status" value="1"/>
</dbReference>
<dbReference type="InterPro" id="IPR013783">
    <property type="entry name" value="Ig-like_fold"/>
</dbReference>
<dbReference type="GO" id="GO:0030183">
    <property type="term" value="P:B cell differentiation"/>
    <property type="evidence" value="ECO:0007669"/>
    <property type="project" value="TreeGrafter"/>
</dbReference>
<dbReference type="InterPro" id="IPR003599">
    <property type="entry name" value="Ig_sub"/>
</dbReference>
<dbReference type="InterPro" id="IPR036179">
    <property type="entry name" value="Ig-like_dom_sf"/>
</dbReference>
<dbReference type="InterPro" id="IPR007110">
    <property type="entry name" value="Ig-like_dom"/>
</dbReference>
<keyword evidence="2" id="KW-0812">Transmembrane</keyword>
<dbReference type="Gene3D" id="2.60.40.10">
    <property type="entry name" value="Immunoglobulins"/>
    <property type="match status" value="1"/>
</dbReference>
<dbReference type="AlphaFoldDB" id="A0A9D3PX89"/>
<evidence type="ECO:0000313" key="5">
    <source>
        <dbReference type="EMBL" id="KAG7469260.1"/>
    </source>
</evidence>
<accession>A0A9D3PX89</accession>
<dbReference type="GO" id="GO:0009897">
    <property type="term" value="C:external side of plasma membrane"/>
    <property type="evidence" value="ECO:0007669"/>
    <property type="project" value="TreeGrafter"/>
</dbReference>
<protein>
    <recommendedName>
        <fullName evidence="4">Ig-like domain-containing protein</fullName>
    </recommendedName>
</protein>
<name>A0A9D3PX89_MEGAT</name>
<dbReference type="SMART" id="SM00409">
    <property type="entry name" value="IG"/>
    <property type="match status" value="1"/>
</dbReference>
<reference evidence="5" key="1">
    <citation type="submission" date="2021-01" db="EMBL/GenBank/DDBJ databases">
        <authorList>
            <person name="Zahm M."/>
            <person name="Roques C."/>
            <person name="Cabau C."/>
            <person name="Klopp C."/>
            <person name="Donnadieu C."/>
            <person name="Jouanno E."/>
            <person name="Lampietro C."/>
            <person name="Louis A."/>
            <person name="Herpin A."/>
            <person name="Echchiki A."/>
            <person name="Berthelot C."/>
            <person name="Parey E."/>
            <person name="Roest-Crollius H."/>
            <person name="Braasch I."/>
            <person name="Postlethwait J."/>
            <person name="Bobe J."/>
            <person name="Montfort J."/>
            <person name="Bouchez O."/>
            <person name="Begum T."/>
            <person name="Mejri S."/>
            <person name="Adams A."/>
            <person name="Chen W.-J."/>
            <person name="Guiguen Y."/>
        </authorList>
    </citation>
    <scope>NUCLEOTIDE SEQUENCE</scope>
    <source>
        <strain evidence="5">YG-15Mar2019-1</strain>
        <tissue evidence="5">Brain</tissue>
    </source>
</reference>
<dbReference type="Pfam" id="PF00047">
    <property type="entry name" value="ig"/>
    <property type="match status" value="1"/>
</dbReference>
<dbReference type="Proteomes" id="UP001046870">
    <property type="component" value="Chromosome 10"/>
</dbReference>
<sequence>MFARIVILFCCLTGIAHGDSALVTVQLGKDRPSQRVAVSQTAVIKCCYRASGGIVNATWVNRVKKNGTLTQRDVDMTDYRASNDNSTEGGEHCQQLTLQSVTMNDTGLYQCVLTHPSLRSKVVTYGTFLQVYKPMEKYLNFSEDTKNKILTAEGILLLLCVLLPGILLLRKTKRLNQLENRKNKEEEENIYEGLNLEDCTSTYHQIQRSEVRGPYQDVDNVREEDIQLEKP</sequence>
<evidence type="ECO:0000313" key="6">
    <source>
        <dbReference type="Proteomes" id="UP001046870"/>
    </source>
</evidence>
<evidence type="ECO:0000256" key="3">
    <source>
        <dbReference type="SAM" id="SignalP"/>
    </source>
</evidence>
<dbReference type="PANTHER" id="PTHR14334">
    <property type="entry name" value="B-CELL ANTIGEN RECEPTOR COMPLEX-ASSOCIATED PROTEIN"/>
    <property type="match status" value="1"/>
</dbReference>
<keyword evidence="1" id="KW-0393">Immunoglobulin domain</keyword>
<organism evidence="5 6">
    <name type="scientific">Megalops atlanticus</name>
    <name type="common">Tarpon</name>
    <name type="synonym">Clupea gigantea</name>
    <dbReference type="NCBI Taxonomy" id="7932"/>
    <lineage>
        <taxon>Eukaryota</taxon>
        <taxon>Metazoa</taxon>
        <taxon>Chordata</taxon>
        <taxon>Craniata</taxon>
        <taxon>Vertebrata</taxon>
        <taxon>Euteleostomi</taxon>
        <taxon>Actinopterygii</taxon>
        <taxon>Neopterygii</taxon>
        <taxon>Teleostei</taxon>
        <taxon>Elopiformes</taxon>
        <taxon>Megalopidae</taxon>
        <taxon>Megalops</taxon>
    </lineage>
</organism>
<comment type="caution">
    <text evidence="5">The sequence shown here is derived from an EMBL/GenBank/DDBJ whole genome shotgun (WGS) entry which is preliminary data.</text>
</comment>
<dbReference type="OrthoDB" id="8915525at2759"/>
<evidence type="ECO:0000259" key="4">
    <source>
        <dbReference type="PROSITE" id="PS50835"/>
    </source>
</evidence>
<dbReference type="InterPro" id="IPR013151">
    <property type="entry name" value="Immunoglobulin_dom"/>
</dbReference>
<keyword evidence="6" id="KW-1185">Reference proteome</keyword>
<dbReference type="GO" id="GO:0019815">
    <property type="term" value="C:B cell receptor complex"/>
    <property type="evidence" value="ECO:0007669"/>
    <property type="project" value="TreeGrafter"/>
</dbReference>
<proteinExistence type="predicted"/>
<dbReference type="GO" id="GO:0050853">
    <property type="term" value="P:B cell receptor signaling pathway"/>
    <property type="evidence" value="ECO:0007669"/>
    <property type="project" value="TreeGrafter"/>
</dbReference>
<feature type="chain" id="PRO_5039461449" description="Ig-like domain-containing protein" evidence="3">
    <location>
        <begin position="19"/>
        <end position="231"/>
    </location>
</feature>
<feature type="signal peptide" evidence="3">
    <location>
        <begin position="1"/>
        <end position="18"/>
    </location>
</feature>
<keyword evidence="2" id="KW-1133">Transmembrane helix</keyword>
<gene>
    <name evidence="5" type="ORF">MATL_G00126940</name>
</gene>
<keyword evidence="2" id="KW-0472">Membrane</keyword>
<dbReference type="SUPFAM" id="SSF48726">
    <property type="entry name" value="Immunoglobulin"/>
    <property type="match status" value="1"/>
</dbReference>
<feature type="transmembrane region" description="Helical" evidence="2">
    <location>
        <begin position="149"/>
        <end position="169"/>
    </location>
</feature>